<dbReference type="GO" id="GO:0016020">
    <property type="term" value="C:membrane"/>
    <property type="evidence" value="ECO:0007669"/>
    <property type="project" value="UniProtKB-SubCell"/>
</dbReference>
<evidence type="ECO:0000256" key="1">
    <source>
        <dbReference type="ARBA" id="ARBA00004141"/>
    </source>
</evidence>
<keyword evidence="4" id="KW-0472">Membrane</keyword>
<proteinExistence type="predicted"/>
<dbReference type="PANTHER" id="PTHR43341:SF39">
    <property type="entry name" value="AMINO ACID TRANSPORTER (EUROFUNG)-RELATED"/>
    <property type="match status" value="1"/>
</dbReference>
<evidence type="ECO:0000313" key="7">
    <source>
        <dbReference type="Proteomes" id="UP000182444"/>
    </source>
</evidence>
<dbReference type="Pfam" id="PF00324">
    <property type="entry name" value="AA_permease"/>
    <property type="match status" value="1"/>
</dbReference>
<evidence type="ECO:0000313" key="6">
    <source>
        <dbReference type="EMBL" id="AOW03823.1"/>
    </source>
</evidence>
<sequence length="719" mass="80506">MSIFPSYYQDSSVSFETTGVELELFDDAASEGCIDEQDNPHLERLAERYLDNYEDGELENEGFRTDLEELNFQTARRILNQQQLEIHKRMVDEGDNDTINIDDIHQGDDDMPYTTQRRLLPRHLHMLALGGPLGAGLLLSAGRSITTAGPLGAILGFMLTGLITFACIKSIGDMVTLYPSQGLPLLADRFLNTSLGITAGVLYWLLFAVAIPSELSAAAALLEVYPSMSQPSSALVAWLTLFILVIVFANLLSVDYYGELLYWCNLGNLLIVIGMIITMFVVCPGTRFWKTSEGYGAFRPYYDSYAGFQLPLKGEHHDNQIHGASGRFLQIYASMTLSVFAFVGSESVFVAAPEVKNPRKAVPSAMRRIAVRIGLCYMLGVISLGLAVPPFNTLGIEREGYGTGNLSHGVVPVDNTGVYKRSLVDLNIREIGTGSKGSDIAPLLKIHHGHEKATPANEQAPDNIPDRPSPKPHRNSTSTPNQILNPTFNSPWVVALSLAGYETAALAVNGIFVICAVVASASHLYSASRTLYAVSTRWERLRWFSTCTALGIPWVAVLFSALISLLSYLVVGYSTRHVFDWMLHWICTVGLILWIIMTAAFLRFHKCLKVRRVPFKYSFPQPYTAWFGMIGCCLLLCFTIFSVYISWDRRLFASNYSGIFLTIAIYLVARICTRDDRFIRVSEMDIYSGKRQMDLQVWDDDRVYNSWQNKMKRRIMEWF</sequence>
<evidence type="ECO:0000256" key="4">
    <source>
        <dbReference type="ARBA" id="ARBA00023136"/>
    </source>
</evidence>
<gene>
    <name evidence="6" type="ORF">YALI1_D11810g</name>
</gene>
<evidence type="ECO:0000259" key="5">
    <source>
        <dbReference type="Pfam" id="PF00324"/>
    </source>
</evidence>
<evidence type="ECO:0000256" key="2">
    <source>
        <dbReference type="ARBA" id="ARBA00022692"/>
    </source>
</evidence>
<dbReference type="GeneID" id="2910839"/>
<comment type="subcellular location">
    <subcellularLocation>
        <location evidence="1">Membrane</location>
        <topology evidence="1">Multi-pass membrane protein</topology>
    </subcellularLocation>
</comment>
<evidence type="ECO:0000256" key="3">
    <source>
        <dbReference type="ARBA" id="ARBA00022989"/>
    </source>
</evidence>
<dbReference type="VEuPathDB" id="FungiDB:YALI0_D09295g"/>
<dbReference type="RefSeq" id="XP_502613.1">
    <property type="nucleotide sequence ID" value="XM_502613.3"/>
</dbReference>
<organism evidence="6 7">
    <name type="scientific">Yarrowia lipolytica</name>
    <name type="common">Candida lipolytica</name>
    <dbReference type="NCBI Taxonomy" id="4952"/>
    <lineage>
        <taxon>Eukaryota</taxon>
        <taxon>Fungi</taxon>
        <taxon>Dikarya</taxon>
        <taxon>Ascomycota</taxon>
        <taxon>Saccharomycotina</taxon>
        <taxon>Dipodascomycetes</taxon>
        <taxon>Dipodascales</taxon>
        <taxon>Dipodascales incertae sedis</taxon>
        <taxon>Yarrowia</taxon>
    </lineage>
</organism>
<keyword evidence="2" id="KW-0812">Transmembrane</keyword>
<dbReference type="InterPro" id="IPR050524">
    <property type="entry name" value="APC_YAT"/>
</dbReference>
<keyword evidence="3" id="KW-1133">Transmembrane helix</keyword>
<reference evidence="6 7" key="1">
    <citation type="journal article" date="2016" name="PLoS ONE">
        <title>Sequence Assembly of Yarrowia lipolytica Strain W29/CLIB89 Shows Transposable Element Diversity.</title>
        <authorList>
            <person name="Magnan C."/>
            <person name="Yu J."/>
            <person name="Chang I."/>
            <person name="Jahn E."/>
            <person name="Kanomata Y."/>
            <person name="Wu J."/>
            <person name="Zeller M."/>
            <person name="Oakes M."/>
            <person name="Baldi P."/>
            <person name="Sandmeyer S."/>
        </authorList>
    </citation>
    <scope>NUCLEOTIDE SEQUENCE [LARGE SCALE GENOMIC DNA]</scope>
    <source>
        <strain evidence="7">CLIB89(W29)</strain>
    </source>
</reference>
<dbReference type="eggNOG" id="KOG1286">
    <property type="taxonomic scope" value="Eukaryota"/>
</dbReference>
<dbReference type="EMBL" id="CP017556">
    <property type="protein sequence ID" value="AOW03823.1"/>
    <property type="molecule type" value="Genomic_DNA"/>
</dbReference>
<dbReference type="Proteomes" id="UP000182444">
    <property type="component" value="Chromosome 1D"/>
</dbReference>
<dbReference type="InterPro" id="IPR004841">
    <property type="entry name" value="AA-permease/SLC12A_dom"/>
</dbReference>
<dbReference type="GO" id="GO:0015171">
    <property type="term" value="F:amino acid transmembrane transporter activity"/>
    <property type="evidence" value="ECO:0007669"/>
    <property type="project" value="TreeGrafter"/>
</dbReference>
<protein>
    <recommendedName>
        <fullName evidence="5">Amino acid permease/ SLC12A domain-containing protein</fullName>
    </recommendedName>
</protein>
<feature type="domain" description="Amino acid permease/ SLC12A" evidence="5">
    <location>
        <begin position="123"/>
        <end position="674"/>
    </location>
</feature>
<dbReference type="OMA" id="FIRFYYG"/>
<dbReference type="Gene3D" id="1.20.1740.10">
    <property type="entry name" value="Amino acid/polyamine transporter I"/>
    <property type="match status" value="1"/>
</dbReference>
<accession>A0A1H6PZ32</accession>
<dbReference type="AlphaFoldDB" id="A0A1H6PZ32"/>
<name>A0A1H6PZ32_YARLL</name>
<dbReference type="PANTHER" id="PTHR43341">
    <property type="entry name" value="AMINO ACID PERMEASE"/>
    <property type="match status" value="1"/>
</dbReference>
<dbReference type="KEGG" id="yli:2910839"/>
<dbReference type="VEuPathDB" id="FungiDB:YALI1_D11810g"/>
<dbReference type="OrthoDB" id="3900342at2759"/>